<protein>
    <submittedName>
        <fullName evidence="1">Uncharacterized protein</fullName>
    </submittedName>
</protein>
<dbReference type="STRING" id="926566.Terro_3985"/>
<dbReference type="AlphaFoldDB" id="I3ZLS5"/>
<gene>
    <name evidence="1" type="ordered locus">Terro_3985</name>
</gene>
<dbReference type="eggNOG" id="ENOG502ZMRH">
    <property type="taxonomic scope" value="Bacteria"/>
</dbReference>
<dbReference type="Proteomes" id="UP000006056">
    <property type="component" value="Chromosome"/>
</dbReference>
<keyword evidence="2" id="KW-1185">Reference proteome</keyword>
<dbReference type="KEGG" id="trs:Terro_3985"/>
<sequence length="60" mass="6905">MADWNKEVADATERAEAEVRRVIRYLNDEVVPEVRQQSSSALRSAAEQLTKLAEKMDDRK</sequence>
<accession>I3ZLS5</accession>
<name>I3ZLS5_TERRK</name>
<reference evidence="1 2" key="1">
    <citation type="submission" date="2012-06" db="EMBL/GenBank/DDBJ databases">
        <title>Complete genome of Terriglobus roseus DSM 18391.</title>
        <authorList>
            <consortium name="US DOE Joint Genome Institute (JGI-PGF)"/>
            <person name="Lucas S."/>
            <person name="Copeland A."/>
            <person name="Lapidus A."/>
            <person name="Glavina del Rio T."/>
            <person name="Dalin E."/>
            <person name="Tice H."/>
            <person name="Bruce D."/>
            <person name="Goodwin L."/>
            <person name="Pitluck S."/>
            <person name="Peters L."/>
            <person name="Mikhailova N."/>
            <person name="Munk A.C.C."/>
            <person name="Kyrpides N."/>
            <person name="Mavromatis K."/>
            <person name="Ivanova N."/>
            <person name="Brettin T."/>
            <person name="Detter J.C."/>
            <person name="Han C."/>
            <person name="Larimer F."/>
            <person name="Land M."/>
            <person name="Hauser L."/>
            <person name="Markowitz V."/>
            <person name="Cheng J.-F."/>
            <person name="Hugenholtz P."/>
            <person name="Woyke T."/>
            <person name="Wu D."/>
            <person name="Brambilla E."/>
            <person name="Klenk H.-P."/>
            <person name="Eisen J.A."/>
        </authorList>
    </citation>
    <scope>NUCLEOTIDE SEQUENCE [LARGE SCALE GENOMIC DNA]</scope>
    <source>
        <strain evidence="2">DSM 18391 / NRRL B-41598 / KBS 63</strain>
    </source>
</reference>
<organism evidence="1 2">
    <name type="scientific">Terriglobus roseus (strain DSM 18391 / NRRL B-41598 / KBS 63)</name>
    <dbReference type="NCBI Taxonomy" id="926566"/>
    <lineage>
        <taxon>Bacteria</taxon>
        <taxon>Pseudomonadati</taxon>
        <taxon>Acidobacteriota</taxon>
        <taxon>Terriglobia</taxon>
        <taxon>Terriglobales</taxon>
        <taxon>Acidobacteriaceae</taxon>
        <taxon>Terriglobus</taxon>
    </lineage>
</organism>
<dbReference type="EMBL" id="CP003379">
    <property type="protein sequence ID" value="AFL90193.1"/>
    <property type="molecule type" value="Genomic_DNA"/>
</dbReference>
<evidence type="ECO:0000313" key="1">
    <source>
        <dbReference type="EMBL" id="AFL90193.1"/>
    </source>
</evidence>
<proteinExistence type="predicted"/>
<dbReference type="HOGENOM" id="CLU_198954_0_0_0"/>
<evidence type="ECO:0000313" key="2">
    <source>
        <dbReference type="Proteomes" id="UP000006056"/>
    </source>
</evidence>
<dbReference type="RefSeq" id="WP_014787453.1">
    <property type="nucleotide sequence ID" value="NC_018014.1"/>
</dbReference>